<keyword evidence="1 2" id="KW-0677">Repeat</keyword>
<evidence type="ECO:0000313" key="5">
    <source>
        <dbReference type="Proteomes" id="UP000436088"/>
    </source>
</evidence>
<dbReference type="InterPro" id="IPR004176">
    <property type="entry name" value="Clp_R_N"/>
</dbReference>
<organism evidence="4 5">
    <name type="scientific">Hibiscus syriacus</name>
    <name type="common">Rose of Sharon</name>
    <dbReference type="NCBI Taxonomy" id="106335"/>
    <lineage>
        <taxon>Eukaryota</taxon>
        <taxon>Viridiplantae</taxon>
        <taxon>Streptophyta</taxon>
        <taxon>Embryophyta</taxon>
        <taxon>Tracheophyta</taxon>
        <taxon>Spermatophyta</taxon>
        <taxon>Magnoliopsida</taxon>
        <taxon>eudicotyledons</taxon>
        <taxon>Gunneridae</taxon>
        <taxon>Pentapetalae</taxon>
        <taxon>rosids</taxon>
        <taxon>malvids</taxon>
        <taxon>Malvales</taxon>
        <taxon>Malvaceae</taxon>
        <taxon>Malvoideae</taxon>
        <taxon>Hibiscus</taxon>
    </lineage>
</organism>
<dbReference type="InterPro" id="IPR051650">
    <property type="entry name" value="SL_signaling_regulator"/>
</dbReference>
<evidence type="ECO:0000313" key="4">
    <source>
        <dbReference type="EMBL" id="KAE8695604.1"/>
    </source>
</evidence>
<dbReference type="InterPro" id="IPR027417">
    <property type="entry name" value="P-loop_NTPase"/>
</dbReference>
<dbReference type="Pfam" id="PF26587">
    <property type="entry name" value="AAA_lid_SMAX1"/>
    <property type="match status" value="1"/>
</dbReference>
<dbReference type="EMBL" id="VEPZ02001079">
    <property type="protein sequence ID" value="KAE8695604.1"/>
    <property type="molecule type" value="Genomic_DNA"/>
</dbReference>
<evidence type="ECO:0000256" key="1">
    <source>
        <dbReference type="ARBA" id="ARBA00022737"/>
    </source>
</evidence>
<proteinExistence type="predicted"/>
<dbReference type="AlphaFoldDB" id="A0A6A2ZUH4"/>
<dbReference type="PANTHER" id="PTHR43572">
    <property type="entry name" value="CHAPERONE PROTEIN CLPD, CHLOROPLASTIC"/>
    <property type="match status" value="1"/>
</dbReference>
<keyword evidence="4" id="KW-0418">Kinase</keyword>
<dbReference type="InterPro" id="IPR003959">
    <property type="entry name" value="ATPase_AAA_core"/>
</dbReference>
<evidence type="ECO:0000256" key="2">
    <source>
        <dbReference type="PROSITE-ProRule" id="PRU01251"/>
    </source>
</evidence>
<dbReference type="InterPro" id="IPR036628">
    <property type="entry name" value="Clp_N_dom_sf"/>
</dbReference>
<dbReference type="Pfam" id="PF07724">
    <property type="entry name" value="AAA_2"/>
    <property type="match status" value="1"/>
</dbReference>
<dbReference type="PANTHER" id="PTHR43572:SF49">
    <property type="entry name" value="PROTEIN SMAX1-LIKE 8"/>
    <property type="match status" value="1"/>
</dbReference>
<sequence>MPTPVIVARQCLAPEAATALDEAVAVARRRGHAQTTSLHAVSTLLIIRSSSALRDASLELCISVSLDRVPSGQHSNDPPVSNSLLAAIKRSQANQRRQPPENFHVFRDISHRNNSSISSVKVELQHLILSILDDPVISRVFREAGFRSSEIKLAIIRPLPNLLRYSRPRGPPVFLCNLENPDPGHRGFNFPFPGFTSYTEEGTGKRIGEVLARRRNPLLVGVYAYDALANFIKKKKDGLNIICIENYIAKCINEGLKKAELESKFEEMGRVVVREMERSGVVVNYGALEIFVNGKNKEDNDDEEEEGGVGYLVEHLTSLMESFVPFGGLFPTQTESKGSLTGSYEFMSPCFRLCSKKCEQEEIGISKGGGFDVSVADQFRSTLPSWLQMAEAKDAGQLLNTKIAGVQKKWDDICRRVRHIHQVPESNTYQPKPLKRRFRIGLQSVSSSNKLMKPTSQNRATLARDFSGCLPANIDVINGSVSSHQAQSSSSSSPNFGGPLDPRDFKKLFAAVTKRVGWQDEAANLICQTVANGGARKGKCHGASRSGDIWLNFSGPDRCGKKKIAIALAVVIYGDRENFIDIDLSSEDGVRHSDLRFRGKTLVDYVAKELSRKPLAVVFLENVDKADIHVLSSLSQAIQTGKFPDSHGREVSTNNAIFVTTSTSISENQVIYSKTQTSKYSEDNILRARGWPLQILIKHDNNTISHDSRPESISMQGSLNKRKLIGSNETTEQHEIMEMVKRANRTSCPNLDLNVPAEETDDGTIENDSVGENPTPWLQHFFEQPVENVIFKQYDFDALAQKVSDDISKSFRESIGSECSLEIDPKVMEQLLAASYLSDNMVVTDWIAKVLSKGFVEVKKCNLNTRSIVKLVPDLYTLPSKKLVGITLPGIITVNLG</sequence>
<keyword evidence="4" id="KW-0808">Transferase</keyword>
<dbReference type="SUPFAM" id="SSF52540">
    <property type="entry name" value="P-loop containing nucleoside triphosphate hydrolases"/>
    <property type="match status" value="1"/>
</dbReference>
<reference evidence="4" key="1">
    <citation type="submission" date="2019-09" db="EMBL/GenBank/DDBJ databases">
        <title>Draft genome information of white flower Hibiscus syriacus.</title>
        <authorList>
            <person name="Kim Y.-M."/>
        </authorList>
    </citation>
    <scope>NUCLEOTIDE SEQUENCE [LARGE SCALE GENOMIC DNA]</scope>
    <source>
        <strain evidence="4">YM2019G1</strain>
    </source>
</reference>
<dbReference type="GO" id="GO:0016887">
    <property type="term" value="F:ATP hydrolysis activity"/>
    <property type="evidence" value="ECO:0007669"/>
    <property type="project" value="InterPro"/>
</dbReference>
<dbReference type="PROSITE" id="PS51903">
    <property type="entry name" value="CLP_R"/>
    <property type="match status" value="1"/>
</dbReference>
<dbReference type="Gene3D" id="3.40.50.300">
    <property type="entry name" value="P-loop containing nucleotide triphosphate hydrolases"/>
    <property type="match status" value="1"/>
</dbReference>
<name>A0A6A2ZUH4_HIBSY</name>
<protein>
    <submittedName>
        <fullName evidence="4">Kinase superfamily protein isoform 1</fullName>
    </submittedName>
</protein>
<comment type="caution">
    <text evidence="4">The sequence shown here is derived from an EMBL/GenBank/DDBJ whole genome shotgun (WGS) entry which is preliminary data.</text>
</comment>
<accession>A0A6A2ZUH4</accession>
<dbReference type="InterPro" id="IPR058954">
    <property type="entry name" value="AAA_lid_SMAX1"/>
</dbReference>
<dbReference type="Gene3D" id="1.10.1780.10">
    <property type="entry name" value="Clp, N-terminal domain"/>
    <property type="match status" value="1"/>
</dbReference>
<dbReference type="GO" id="GO:0016301">
    <property type="term" value="F:kinase activity"/>
    <property type="evidence" value="ECO:0007669"/>
    <property type="project" value="UniProtKB-KW"/>
</dbReference>
<dbReference type="Proteomes" id="UP000436088">
    <property type="component" value="Unassembled WGS sequence"/>
</dbReference>
<evidence type="ECO:0000259" key="3">
    <source>
        <dbReference type="PROSITE" id="PS51903"/>
    </source>
</evidence>
<gene>
    <name evidence="4" type="ORF">F3Y22_tig00110704pilonHSYRG00063</name>
</gene>
<dbReference type="GO" id="GO:0005524">
    <property type="term" value="F:ATP binding"/>
    <property type="evidence" value="ECO:0007669"/>
    <property type="project" value="InterPro"/>
</dbReference>
<keyword evidence="5" id="KW-1185">Reference proteome</keyword>
<feature type="domain" description="Clp R" evidence="3">
    <location>
        <begin position="8"/>
        <end position="161"/>
    </location>
</feature>